<dbReference type="Proteomes" id="UP000438196">
    <property type="component" value="Unassembled WGS sequence"/>
</dbReference>
<dbReference type="RefSeq" id="WP_155582158.1">
    <property type="nucleotide sequence ID" value="NZ_JBHSTH010000021.1"/>
</dbReference>
<comment type="caution">
    <text evidence="2">The sequence shown here is derived from an EMBL/GenBank/DDBJ whole genome shotgun (WGS) entry which is preliminary data.</text>
</comment>
<sequence>MADINSSEAEVILKDYLAALASHSDIEAFIDENVEYVSLNAVPGELKEIMPWAGAHFGFQAFNTVYDWMKDICNYVSFEVDTMFGSGELAAAFGTFSYSAKTIGRVVSTPFALFVKVRQGKIVYFQFYEDTYATASAYRVSGNWNIENASGAKRVGDLIAL</sequence>
<keyword evidence="3" id="KW-1185">Reference proteome</keyword>
<reference evidence="2 3" key="1">
    <citation type="submission" date="2019-11" db="EMBL/GenBank/DDBJ databases">
        <title>Pseudomonas karstica sp. nov. and Pseudomonas spelaei sp. nov. from karst caves.</title>
        <authorList>
            <person name="Zeman M."/>
        </authorList>
    </citation>
    <scope>NUCLEOTIDE SEQUENCE [LARGE SCALE GENOMIC DNA]</scope>
    <source>
        <strain evidence="2 3">CCM 7893</strain>
    </source>
</reference>
<dbReference type="InterPro" id="IPR032710">
    <property type="entry name" value="NTF2-like_dom_sf"/>
</dbReference>
<organism evidence="2 3">
    <name type="scientific">Pseudomonas spelaei</name>
    <dbReference type="NCBI Taxonomy" id="1055469"/>
    <lineage>
        <taxon>Bacteria</taxon>
        <taxon>Pseudomonadati</taxon>
        <taxon>Pseudomonadota</taxon>
        <taxon>Gammaproteobacteria</taxon>
        <taxon>Pseudomonadales</taxon>
        <taxon>Pseudomonadaceae</taxon>
        <taxon>Pseudomonas</taxon>
    </lineage>
</organism>
<dbReference type="AlphaFoldDB" id="A0A6I3W8J6"/>
<dbReference type="InterPro" id="IPR037401">
    <property type="entry name" value="SnoaL-like"/>
</dbReference>
<dbReference type="EMBL" id="WNNK01000003">
    <property type="protein sequence ID" value="MUF03773.1"/>
    <property type="molecule type" value="Genomic_DNA"/>
</dbReference>
<dbReference type="Gene3D" id="3.10.450.50">
    <property type="match status" value="1"/>
</dbReference>
<evidence type="ECO:0000313" key="3">
    <source>
        <dbReference type="Proteomes" id="UP000438196"/>
    </source>
</evidence>
<evidence type="ECO:0000313" key="2">
    <source>
        <dbReference type="EMBL" id="MUF03773.1"/>
    </source>
</evidence>
<name>A0A6I3W8J6_9PSED</name>
<evidence type="ECO:0000259" key="1">
    <source>
        <dbReference type="Pfam" id="PF12680"/>
    </source>
</evidence>
<dbReference type="OrthoDB" id="1434723at2"/>
<protein>
    <submittedName>
        <fullName evidence="2">Nuclear transport factor 2 family protein</fullName>
    </submittedName>
</protein>
<gene>
    <name evidence="2" type="ORF">GNF76_05475</name>
</gene>
<feature type="domain" description="SnoaL-like" evidence="1">
    <location>
        <begin position="15"/>
        <end position="124"/>
    </location>
</feature>
<proteinExistence type="predicted"/>
<accession>A0A6I3W8J6</accession>
<dbReference type="Pfam" id="PF12680">
    <property type="entry name" value="SnoaL_2"/>
    <property type="match status" value="1"/>
</dbReference>
<dbReference type="SUPFAM" id="SSF54427">
    <property type="entry name" value="NTF2-like"/>
    <property type="match status" value="1"/>
</dbReference>